<protein>
    <recommendedName>
        <fullName evidence="7">Rieske domain-containing protein</fullName>
    </recommendedName>
</protein>
<proteinExistence type="predicted"/>
<evidence type="ECO:0000256" key="2">
    <source>
        <dbReference type="ARBA" id="ARBA00022723"/>
    </source>
</evidence>
<evidence type="ECO:0000256" key="3">
    <source>
        <dbReference type="ARBA" id="ARBA00023004"/>
    </source>
</evidence>
<dbReference type="PROSITE" id="PS51296">
    <property type="entry name" value="RIESKE"/>
    <property type="match status" value="1"/>
</dbReference>
<evidence type="ECO:0000256" key="1">
    <source>
        <dbReference type="ARBA" id="ARBA00022714"/>
    </source>
</evidence>
<dbReference type="InterPro" id="IPR036922">
    <property type="entry name" value="Rieske_2Fe-2S_sf"/>
</dbReference>
<feature type="domain" description="Rieske" evidence="7">
    <location>
        <begin position="52"/>
        <end position="160"/>
    </location>
</feature>
<feature type="region of interest" description="Disordered" evidence="6">
    <location>
        <begin position="225"/>
        <end position="262"/>
    </location>
</feature>
<dbReference type="AlphaFoldDB" id="A0AAE0GLG4"/>
<dbReference type="Gene3D" id="2.102.10.10">
    <property type="entry name" value="Rieske [2Fe-2S] iron-sulphur domain"/>
    <property type="match status" value="1"/>
</dbReference>
<keyword evidence="4" id="KW-0411">Iron-sulfur</keyword>
<dbReference type="Proteomes" id="UP001190700">
    <property type="component" value="Unassembled WGS sequence"/>
</dbReference>
<keyword evidence="2" id="KW-0479">Metal-binding</keyword>
<name>A0AAE0GLG4_9CHLO</name>
<keyword evidence="10" id="KW-1185">Reference proteome</keyword>
<feature type="compositionally biased region" description="Polar residues" evidence="6">
    <location>
        <begin position="225"/>
        <end position="238"/>
    </location>
</feature>
<dbReference type="InterPro" id="IPR017941">
    <property type="entry name" value="Rieske_2Fe-2S"/>
</dbReference>
<evidence type="ECO:0000256" key="4">
    <source>
        <dbReference type="ARBA" id="ARBA00023014"/>
    </source>
</evidence>
<gene>
    <name evidence="9" type="ORF">CYMTET_11748</name>
    <name evidence="8" type="ORF">CYMTET_44148</name>
</gene>
<dbReference type="InterPro" id="IPR054716">
    <property type="entry name" value="Sol_Rieske_ferrdox_dom"/>
</dbReference>
<reference evidence="9 10" key="1">
    <citation type="journal article" date="2015" name="Genome Biol. Evol.">
        <title>Comparative Genomics of a Bacterivorous Green Alga Reveals Evolutionary Causalities and Consequences of Phago-Mixotrophic Mode of Nutrition.</title>
        <authorList>
            <person name="Burns J.A."/>
            <person name="Paasch A."/>
            <person name="Narechania A."/>
            <person name="Kim E."/>
        </authorList>
    </citation>
    <scope>NUCLEOTIDE SEQUENCE [LARGE SCALE GENOMIC DNA]</scope>
    <source>
        <strain evidence="9">PLY_AMNH</strain>
    </source>
</reference>
<evidence type="ECO:0000313" key="8">
    <source>
        <dbReference type="EMBL" id="KAK3246311.1"/>
    </source>
</evidence>
<dbReference type="EMBL" id="LGRX02029952">
    <property type="protein sequence ID" value="KAK3246311.1"/>
    <property type="molecule type" value="Genomic_DNA"/>
</dbReference>
<accession>A0AAE0GLG4</accession>
<dbReference type="GO" id="GO:0046872">
    <property type="term" value="F:metal ion binding"/>
    <property type="evidence" value="ECO:0007669"/>
    <property type="project" value="UniProtKB-KW"/>
</dbReference>
<evidence type="ECO:0000256" key="5">
    <source>
        <dbReference type="ARBA" id="ARBA00034078"/>
    </source>
</evidence>
<evidence type="ECO:0000313" key="9">
    <source>
        <dbReference type="EMBL" id="KAK3280409.1"/>
    </source>
</evidence>
<organism evidence="9 10">
    <name type="scientific">Cymbomonas tetramitiformis</name>
    <dbReference type="NCBI Taxonomy" id="36881"/>
    <lineage>
        <taxon>Eukaryota</taxon>
        <taxon>Viridiplantae</taxon>
        <taxon>Chlorophyta</taxon>
        <taxon>Pyramimonadophyceae</taxon>
        <taxon>Pyramimonadales</taxon>
        <taxon>Pyramimonadaceae</taxon>
        <taxon>Cymbomonas</taxon>
    </lineage>
</organism>
<sequence length="262" mass="28694">MSYLAYASSSSVGRGYGKIALRLVTISNVLYWHQVRCVPHLSFEELSTMPEVKLLRASELADGSTRVISSRTNVRQVLVARIGDRFYTTDAKCFHMGGSLDKGELMDIEDSPNGDPCIVCPHHRYCISLVQGAATCPTGSSSTAAQQRVHPTWINEEGFVMASIRSPEDGSSLPSDKYNFLQAAEPSIPGRLPFRARKSCATAAVRKAQQNRAPDCINVEIQNNGLASTSPRSPQLRQGTLDAYLRSSSSREVPEDTPMEEL</sequence>
<comment type="cofactor">
    <cofactor evidence="5">
        <name>[2Fe-2S] cluster</name>
        <dbReference type="ChEBI" id="CHEBI:190135"/>
    </cofactor>
</comment>
<reference evidence="9" key="2">
    <citation type="submission" date="2023-06" db="EMBL/GenBank/DDBJ databases">
        <title>Long-read-based genome assembly of the green algal bacterivore Cymbomonas tetramitiformis.</title>
        <authorList>
            <person name="Gyaltshen Y."/>
            <person name="Rozenberg A."/>
            <person name="Paasch A."/>
            <person name="Burns J.A."/>
            <person name="Warring S."/>
            <person name="Larson R."/>
            <person name="Maurer-Alcala X."/>
            <person name="Dacks J."/>
            <person name="Kim E."/>
        </authorList>
    </citation>
    <scope>NUCLEOTIDE SEQUENCE</scope>
    <source>
        <strain evidence="9">PLY_AMNH</strain>
    </source>
</reference>
<comment type="caution">
    <text evidence="9">The sequence shown here is derived from an EMBL/GenBank/DDBJ whole genome shotgun (WGS) entry which is preliminary data.</text>
</comment>
<dbReference type="PANTHER" id="PTHR21496">
    <property type="entry name" value="FERREDOXIN-RELATED"/>
    <property type="match status" value="1"/>
</dbReference>
<dbReference type="EMBL" id="LGRX02004404">
    <property type="protein sequence ID" value="KAK3280409.1"/>
    <property type="molecule type" value="Genomic_DNA"/>
</dbReference>
<dbReference type="GO" id="GO:0051537">
    <property type="term" value="F:2 iron, 2 sulfur cluster binding"/>
    <property type="evidence" value="ECO:0007669"/>
    <property type="project" value="UniProtKB-KW"/>
</dbReference>
<dbReference type="SUPFAM" id="SSF50022">
    <property type="entry name" value="ISP domain"/>
    <property type="match status" value="1"/>
</dbReference>
<dbReference type="PANTHER" id="PTHR21496:SF0">
    <property type="entry name" value="RIESKE DOMAIN-CONTAINING PROTEIN"/>
    <property type="match status" value="1"/>
</dbReference>
<evidence type="ECO:0000256" key="6">
    <source>
        <dbReference type="SAM" id="MobiDB-lite"/>
    </source>
</evidence>
<dbReference type="Pfam" id="PF22543">
    <property type="entry name" value="Rieske_4"/>
    <property type="match status" value="1"/>
</dbReference>
<evidence type="ECO:0000313" key="10">
    <source>
        <dbReference type="Proteomes" id="UP001190700"/>
    </source>
</evidence>
<keyword evidence="3" id="KW-0408">Iron</keyword>
<keyword evidence="1" id="KW-0001">2Fe-2S</keyword>
<evidence type="ECO:0000259" key="7">
    <source>
        <dbReference type="PROSITE" id="PS51296"/>
    </source>
</evidence>